<dbReference type="InterPro" id="IPR010982">
    <property type="entry name" value="Lambda_DNA-bd_dom_sf"/>
</dbReference>
<dbReference type="SUPFAM" id="SSF47413">
    <property type="entry name" value="lambda repressor-like DNA-binding domains"/>
    <property type="match status" value="1"/>
</dbReference>
<dbReference type="EMBL" id="CACRYJ010000029">
    <property type="protein sequence ID" value="VZO36993.1"/>
    <property type="molecule type" value="Genomic_DNA"/>
</dbReference>
<evidence type="ECO:0000313" key="5">
    <source>
        <dbReference type="EMBL" id="VZO36993.1"/>
    </source>
</evidence>
<dbReference type="Proteomes" id="UP000419743">
    <property type="component" value="Unassembled WGS sequence"/>
</dbReference>
<gene>
    <name evidence="5" type="primary">lacI_2</name>
    <name evidence="5" type="ORF">HALOF300_02113</name>
</gene>
<protein>
    <submittedName>
        <fullName evidence="5">Lactose operon repressor</fullName>
    </submittedName>
</protein>
<reference evidence="5 6" key="1">
    <citation type="submission" date="2019-11" db="EMBL/GenBank/DDBJ databases">
        <authorList>
            <person name="Criscuolo A."/>
        </authorList>
    </citation>
    <scope>NUCLEOTIDE SEQUENCE [LARGE SCALE GENOMIC DNA]</scope>
    <source>
        <strain evidence="5">CIP111667</strain>
    </source>
</reference>
<sequence length="337" mass="36794">MTEDGDRDAGQEEKRSATIYDVARRAGVSHQTVARFLNGEGGIRPYNKVKVVAALEELRYRPNMAARSLATKRTYRIGALGFEIAGHNPGRVLQAASDAARELGYVVEVVGLDPLDPGQLANGVETLIRNGVEGLLITSPTVGIADELSRLRIEIPVLVDGARETDELQRRGTLFALEHLHDLGHRRIAHIAGPSQWTAAHLRRATYELFMSERAEAPMVWEGDWESRSGYTHAERVAAEASITAVFAANDRIALGALLRFHELGIRVPGDVSVVGFDDMPESEFFHPPLTTVRQHFDAGGRTSAARLIAMIEGRPVEAPYPEPELIVRASTGPVAT</sequence>
<keyword evidence="3" id="KW-0804">Transcription</keyword>
<dbReference type="SUPFAM" id="SSF53822">
    <property type="entry name" value="Periplasmic binding protein-like I"/>
    <property type="match status" value="1"/>
</dbReference>
<comment type="caution">
    <text evidence="5">The sequence shown here is derived from an EMBL/GenBank/DDBJ whole genome shotgun (WGS) entry which is preliminary data.</text>
</comment>
<evidence type="ECO:0000256" key="3">
    <source>
        <dbReference type="ARBA" id="ARBA00023163"/>
    </source>
</evidence>
<name>A0A7M4DJ10_9MICO</name>
<dbReference type="Gene3D" id="3.40.50.2300">
    <property type="match status" value="2"/>
</dbReference>
<dbReference type="Gene3D" id="1.10.260.40">
    <property type="entry name" value="lambda repressor-like DNA-binding domains"/>
    <property type="match status" value="1"/>
</dbReference>
<dbReference type="Pfam" id="PF13377">
    <property type="entry name" value="Peripla_BP_3"/>
    <property type="match status" value="1"/>
</dbReference>
<dbReference type="GO" id="GO:0003700">
    <property type="term" value="F:DNA-binding transcription factor activity"/>
    <property type="evidence" value="ECO:0007669"/>
    <property type="project" value="TreeGrafter"/>
</dbReference>
<dbReference type="CDD" id="cd01574">
    <property type="entry name" value="PBP1_LacI"/>
    <property type="match status" value="1"/>
</dbReference>
<keyword evidence="6" id="KW-1185">Reference proteome</keyword>
<dbReference type="InterPro" id="IPR028082">
    <property type="entry name" value="Peripla_BP_I"/>
</dbReference>
<dbReference type="SMART" id="SM00354">
    <property type="entry name" value="HTH_LACI"/>
    <property type="match status" value="1"/>
</dbReference>
<evidence type="ECO:0000256" key="1">
    <source>
        <dbReference type="ARBA" id="ARBA00023015"/>
    </source>
</evidence>
<evidence type="ECO:0000313" key="6">
    <source>
        <dbReference type="Proteomes" id="UP000419743"/>
    </source>
</evidence>
<proteinExistence type="predicted"/>
<evidence type="ECO:0000256" key="2">
    <source>
        <dbReference type="ARBA" id="ARBA00023125"/>
    </source>
</evidence>
<dbReference type="PANTHER" id="PTHR30146:SF109">
    <property type="entry name" value="HTH-TYPE TRANSCRIPTIONAL REGULATOR GALS"/>
    <property type="match status" value="1"/>
</dbReference>
<keyword evidence="1" id="KW-0805">Transcription regulation</keyword>
<dbReference type="PROSITE" id="PS50932">
    <property type="entry name" value="HTH_LACI_2"/>
    <property type="match status" value="1"/>
</dbReference>
<organism evidence="5 6">
    <name type="scientific">Occultella aeris</name>
    <dbReference type="NCBI Taxonomy" id="2761496"/>
    <lineage>
        <taxon>Bacteria</taxon>
        <taxon>Bacillati</taxon>
        <taxon>Actinomycetota</taxon>
        <taxon>Actinomycetes</taxon>
        <taxon>Micrococcales</taxon>
        <taxon>Ruaniaceae</taxon>
        <taxon>Occultella</taxon>
    </lineage>
</organism>
<dbReference type="AlphaFoldDB" id="A0A7M4DJ10"/>
<dbReference type="Pfam" id="PF00356">
    <property type="entry name" value="LacI"/>
    <property type="match status" value="1"/>
</dbReference>
<dbReference type="PANTHER" id="PTHR30146">
    <property type="entry name" value="LACI-RELATED TRANSCRIPTIONAL REPRESSOR"/>
    <property type="match status" value="1"/>
</dbReference>
<dbReference type="RefSeq" id="WP_156740912.1">
    <property type="nucleotide sequence ID" value="NZ_CACRYJ010000029.1"/>
</dbReference>
<accession>A0A7M4DJ10</accession>
<dbReference type="PROSITE" id="PS00356">
    <property type="entry name" value="HTH_LACI_1"/>
    <property type="match status" value="1"/>
</dbReference>
<dbReference type="InterPro" id="IPR046335">
    <property type="entry name" value="LacI/GalR-like_sensor"/>
</dbReference>
<dbReference type="InterPro" id="IPR000843">
    <property type="entry name" value="HTH_LacI"/>
</dbReference>
<feature type="domain" description="HTH lacI-type" evidence="4">
    <location>
        <begin position="17"/>
        <end position="71"/>
    </location>
</feature>
<keyword evidence="2" id="KW-0238">DNA-binding</keyword>
<evidence type="ECO:0000259" key="4">
    <source>
        <dbReference type="PROSITE" id="PS50932"/>
    </source>
</evidence>
<dbReference type="GO" id="GO:0000976">
    <property type="term" value="F:transcription cis-regulatory region binding"/>
    <property type="evidence" value="ECO:0007669"/>
    <property type="project" value="TreeGrafter"/>
</dbReference>
<dbReference type="CDD" id="cd01392">
    <property type="entry name" value="HTH_LacI"/>
    <property type="match status" value="1"/>
</dbReference>